<dbReference type="PROSITE" id="PS00107">
    <property type="entry name" value="PROTEIN_KINASE_ATP"/>
    <property type="match status" value="1"/>
</dbReference>
<evidence type="ECO:0000256" key="6">
    <source>
        <dbReference type="ARBA" id="ARBA00022729"/>
    </source>
</evidence>
<keyword evidence="23" id="KW-1185">Reference proteome</keyword>
<evidence type="ECO:0000256" key="1">
    <source>
        <dbReference type="ARBA" id="ARBA00004167"/>
    </source>
</evidence>
<dbReference type="InterPro" id="IPR002902">
    <property type="entry name" value="GNK2"/>
</dbReference>
<evidence type="ECO:0000256" key="17">
    <source>
        <dbReference type="PROSITE-ProRule" id="PRU10141"/>
    </source>
</evidence>
<dbReference type="InterPro" id="IPR017441">
    <property type="entry name" value="Protein_kinase_ATP_BS"/>
</dbReference>
<evidence type="ECO:0000259" key="21">
    <source>
        <dbReference type="PROSITE" id="PS51473"/>
    </source>
</evidence>
<organism evidence="22 23">
    <name type="scientific">Quercus rubra</name>
    <name type="common">Northern red oak</name>
    <name type="synonym">Quercus borealis</name>
    <dbReference type="NCBI Taxonomy" id="3512"/>
    <lineage>
        <taxon>Eukaryota</taxon>
        <taxon>Viridiplantae</taxon>
        <taxon>Streptophyta</taxon>
        <taxon>Embryophyta</taxon>
        <taxon>Tracheophyta</taxon>
        <taxon>Spermatophyta</taxon>
        <taxon>Magnoliopsida</taxon>
        <taxon>eudicotyledons</taxon>
        <taxon>Gunneridae</taxon>
        <taxon>Pentapetalae</taxon>
        <taxon>rosids</taxon>
        <taxon>fabids</taxon>
        <taxon>Fagales</taxon>
        <taxon>Fagaceae</taxon>
        <taxon>Quercus</taxon>
    </lineage>
</organism>
<comment type="catalytic activity">
    <reaction evidence="15">
        <text>L-seryl-[protein] + ATP = O-phospho-L-seryl-[protein] + ADP + H(+)</text>
        <dbReference type="Rhea" id="RHEA:17989"/>
        <dbReference type="Rhea" id="RHEA-COMP:9863"/>
        <dbReference type="Rhea" id="RHEA-COMP:11604"/>
        <dbReference type="ChEBI" id="CHEBI:15378"/>
        <dbReference type="ChEBI" id="CHEBI:29999"/>
        <dbReference type="ChEBI" id="CHEBI:30616"/>
        <dbReference type="ChEBI" id="CHEBI:83421"/>
        <dbReference type="ChEBI" id="CHEBI:456216"/>
    </reaction>
</comment>
<dbReference type="FunFam" id="3.30.430.20:FF:000013">
    <property type="entry name" value="Cysteine-rich RLK (RECEPTOR-like protein kinase) 23"/>
    <property type="match status" value="1"/>
</dbReference>
<evidence type="ECO:0000256" key="19">
    <source>
        <dbReference type="SAM" id="SignalP"/>
    </source>
</evidence>
<keyword evidence="3" id="KW-0597">Phosphoprotein</keyword>
<feature type="binding site" evidence="17">
    <location>
        <position position="364"/>
    </location>
    <ligand>
        <name>ATP</name>
        <dbReference type="ChEBI" id="CHEBI:30616"/>
    </ligand>
</feature>
<dbReference type="Gene3D" id="3.30.430.20">
    <property type="entry name" value="Gnk2 domain, C-X8-C-X2-C motif"/>
    <property type="match status" value="2"/>
</dbReference>
<evidence type="ECO:0008006" key="24">
    <source>
        <dbReference type="Google" id="ProtNLM"/>
    </source>
</evidence>
<sequence>MTSFNPFSLPIIFLSILSFLNPTTPAPGANYLYHICANTTFSANSLYKSSLSSLLSSLSSNATHNLEFYNTTTGQNTSNPLYGIFLCRGDVTSEICRGCVADATKDLAEKCSTEKVAVIWYDECMIRYSNESIFSTAVISPTVYLWNTNNINNQDQFNKLLNTAMTSLASHASDVPIGAKKFGTNKVNISAVQTLYSLVQCTPDLSSTDCNFFLQTAINRLPICCGGKQGGRVLFPSCNIIYELYPFYNTPGLQPPPPPTSVGRQEGKSKMSTAMIVAIVAPVSVSVVLFVVGCCFLTRRGKKHNVVEEESAAYDITNVESLQFDFVTIESATNNFSEDNKLGEGGFGQVYKGTFPNRQEIAVKRLSKNSGQGAEQFRNEVVVVAQLQHRNLARLLGFCMEREENILVYEFVPNKSLDYILYGGIARGIQYLHQDFLLRIIHRDLKASNILLDADMNPKISNFGTARIFGVDQTQGNTCRIVGTYGYMSPEYAIYGKFSMKSDVYSFGVLVLEIINGKKNSNFCGSKGTEDLLSYAWIHWRDGKPLELLDPILGYSFSRDEVMRCIHIGLLCVQEDPAERPTMETIVLTLNTGSVTLQSPQQPWSNQSTWKSMPWSVNESSITELHPR</sequence>
<dbReference type="AlphaFoldDB" id="A0AAN7FA46"/>
<keyword evidence="10 17" id="KW-0067">ATP-binding</keyword>
<evidence type="ECO:0000313" key="23">
    <source>
        <dbReference type="Proteomes" id="UP001324115"/>
    </source>
</evidence>
<evidence type="ECO:0000256" key="3">
    <source>
        <dbReference type="ARBA" id="ARBA00022553"/>
    </source>
</evidence>
<keyword evidence="5 18" id="KW-0812">Transmembrane</keyword>
<comment type="subcellular location">
    <subcellularLocation>
        <location evidence="1">Membrane</location>
        <topology evidence="1">Single-pass membrane protein</topology>
    </subcellularLocation>
</comment>
<dbReference type="CDD" id="cd23509">
    <property type="entry name" value="Gnk2-like"/>
    <property type="match status" value="2"/>
</dbReference>
<dbReference type="InterPro" id="IPR000719">
    <property type="entry name" value="Prot_kinase_dom"/>
</dbReference>
<keyword evidence="11 18" id="KW-1133">Transmembrane helix</keyword>
<keyword evidence="8 17" id="KW-0547">Nucleotide-binding</keyword>
<keyword evidence="13" id="KW-0675">Receptor</keyword>
<dbReference type="InterPro" id="IPR008271">
    <property type="entry name" value="Ser/Thr_kinase_AS"/>
</dbReference>
<evidence type="ECO:0000256" key="13">
    <source>
        <dbReference type="ARBA" id="ARBA00023170"/>
    </source>
</evidence>
<dbReference type="PROSITE" id="PS51473">
    <property type="entry name" value="GNK2"/>
    <property type="match status" value="2"/>
</dbReference>
<keyword evidence="7" id="KW-0677">Repeat</keyword>
<keyword evidence="14" id="KW-0325">Glycoprotein</keyword>
<dbReference type="PROSITE" id="PS00108">
    <property type="entry name" value="PROTEIN_KINASE_ST"/>
    <property type="match status" value="1"/>
</dbReference>
<comment type="caution">
    <text evidence="22">The sequence shown here is derived from an EMBL/GenBank/DDBJ whole genome shotgun (WGS) entry which is preliminary data.</text>
</comment>
<dbReference type="InterPro" id="IPR038408">
    <property type="entry name" value="GNK2_sf"/>
</dbReference>
<reference evidence="22 23" key="1">
    <citation type="journal article" date="2023" name="G3 (Bethesda)">
        <title>A haplotype-resolved chromosome-scale genome for Quercus rubra L. provides insights into the genetics of adaptive traits for red oak species.</title>
        <authorList>
            <person name="Kapoor B."/>
            <person name="Jenkins J."/>
            <person name="Schmutz J."/>
            <person name="Zhebentyayeva T."/>
            <person name="Kuelheim C."/>
            <person name="Coggeshall M."/>
            <person name="Heim C."/>
            <person name="Lasky J.R."/>
            <person name="Leites L."/>
            <person name="Islam-Faridi N."/>
            <person name="Romero-Severson J."/>
            <person name="DeLeo V.L."/>
            <person name="Lucas S.M."/>
            <person name="Lazic D."/>
            <person name="Gailing O."/>
            <person name="Carlson J."/>
            <person name="Staton M."/>
        </authorList>
    </citation>
    <scope>NUCLEOTIDE SEQUENCE [LARGE SCALE GENOMIC DNA]</scope>
    <source>
        <strain evidence="22">Pseudo-F2</strain>
    </source>
</reference>
<evidence type="ECO:0000256" key="2">
    <source>
        <dbReference type="ARBA" id="ARBA00022527"/>
    </source>
</evidence>
<evidence type="ECO:0000256" key="7">
    <source>
        <dbReference type="ARBA" id="ARBA00022737"/>
    </source>
</evidence>
<dbReference type="FunFam" id="1.10.510.10:FF:000129">
    <property type="entry name" value="cysteine-rich receptor-like protein kinase 10"/>
    <property type="match status" value="1"/>
</dbReference>
<evidence type="ECO:0000256" key="11">
    <source>
        <dbReference type="ARBA" id="ARBA00022989"/>
    </source>
</evidence>
<protein>
    <recommendedName>
        <fullName evidence="24">Cysteine-rich receptor-like protein kinase 10</fullName>
    </recommendedName>
</protein>
<evidence type="ECO:0000256" key="14">
    <source>
        <dbReference type="ARBA" id="ARBA00023180"/>
    </source>
</evidence>
<feature type="domain" description="Protein kinase" evidence="20">
    <location>
        <begin position="336"/>
        <end position="605"/>
    </location>
</feature>
<evidence type="ECO:0000256" key="16">
    <source>
        <dbReference type="ARBA" id="ARBA00047951"/>
    </source>
</evidence>
<evidence type="ECO:0000256" key="8">
    <source>
        <dbReference type="ARBA" id="ARBA00022741"/>
    </source>
</evidence>
<evidence type="ECO:0000256" key="15">
    <source>
        <dbReference type="ARBA" id="ARBA00047558"/>
    </source>
</evidence>
<dbReference type="PROSITE" id="PS50011">
    <property type="entry name" value="PROTEIN_KINASE_DOM"/>
    <property type="match status" value="1"/>
</dbReference>
<evidence type="ECO:0000256" key="4">
    <source>
        <dbReference type="ARBA" id="ARBA00022679"/>
    </source>
</evidence>
<keyword evidence="4" id="KW-0808">Transferase</keyword>
<accession>A0AAN7FA46</accession>
<name>A0AAN7FA46_QUERU</name>
<dbReference type="Pfam" id="PF01657">
    <property type="entry name" value="Stress-antifung"/>
    <property type="match status" value="2"/>
</dbReference>
<keyword evidence="12 18" id="KW-0472">Membrane</keyword>
<dbReference type="Proteomes" id="UP001324115">
    <property type="component" value="Unassembled WGS sequence"/>
</dbReference>
<dbReference type="GO" id="GO:0042742">
    <property type="term" value="P:defense response to bacterium"/>
    <property type="evidence" value="ECO:0007669"/>
    <property type="project" value="TreeGrafter"/>
</dbReference>
<dbReference type="SMART" id="SM00220">
    <property type="entry name" value="S_TKc"/>
    <property type="match status" value="1"/>
</dbReference>
<evidence type="ECO:0000256" key="10">
    <source>
        <dbReference type="ARBA" id="ARBA00022840"/>
    </source>
</evidence>
<gene>
    <name evidence="22" type="ORF">RGQ29_019233</name>
</gene>
<dbReference type="GO" id="GO:0005886">
    <property type="term" value="C:plasma membrane"/>
    <property type="evidence" value="ECO:0007669"/>
    <property type="project" value="TreeGrafter"/>
</dbReference>
<proteinExistence type="predicted"/>
<dbReference type="Pfam" id="PF00069">
    <property type="entry name" value="Pkinase"/>
    <property type="match status" value="1"/>
</dbReference>
<feature type="transmembrane region" description="Helical" evidence="18">
    <location>
        <begin position="274"/>
        <end position="297"/>
    </location>
</feature>
<evidence type="ECO:0000256" key="5">
    <source>
        <dbReference type="ARBA" id="ARBA00022692"/>
    </source>
</evidence>
<feature type="domain" description="Gnk2-homologous" evidence="21">
    <location>
        <begin position="139"/>
        <end position="247"/>
    </location>
</feature>
<dbReference type="Gene3D" id="3.30.200.20">
    <property type="entry name" value="Phosphorylase Kinase, domain 1"/>
    <property type="match status" value="1"/>
</dbReference>
<evidence type="ECO:0000256" key="9">
    <source>
        <dbReference type="ARBA" id="ARBA00022777"/>
    </source>
</evidence>
<dbReference type="EMBL" id="JAXUIC010000005">
    <property type="protein sequence ID" value="KAK4588156.1"/>
    <property type="molecule type" value="Genomic_DNA"/>
</dbReference>
<evidence type="ECO:0000256" key="12">
    <source>
        <dbReference type="ARBA" id="ARBA00023136"/>
    </source>
</evidence>
<evidence type="ECO:0000259" key="20">
    <source>
        <dbReference type="PROSITE" id="PS50011"/>
    </source>
</evidence>
<comment type="catalytic activity">
    <reaction evidence="16">
        <text>L-threonyl-[protein] + ATP = O-phospho-L-threonyl-[protein] + ADP + H(+)</text>
        <dbReference type="Rhea" id="RHEA:46608"/>
        <dbReference type="Rhea" id="RHEA-COMP:11060"/>
        <dbReference type="Rhea" id="RHEA-COMP:11605"/>
        <dbReference type="ChEBI" id="CHEBI:15378"/>
        <dbReference type="ChEBI" id="CHEBI:30013"/>
        <dbReference type="ChEBI" id="CHEBI:30616"/>
        <dbReference type="ChEBI" id="CHEBI:61977"/>
        <dbReference type="ChEBI" id="CHEBI:456216"/>
    </reaction>
</comment>
<dbReference type="InterPro" id="IPR011009">
    <property type="entry name" value="Kinase-like_dom_sf"/>
</dbReference>
<dbReference type="FunFam" id="3.30.200.20:FF:000142">
    <property type="entry name" value="Cysteine-rich receptor-like protein kinase 10"/>
    <property type="match status" value="1"/>
</dbReference>
<dbReference type="Gene3D" id="1.10.510.10">
    <property type="entry name" value="Transferase(Phosphotransferase) domain 1"/>
    <property type="match status" value="1"/>
</dbReference>
<dbReference type="PANTHER" id="PTHR27002">
    <property type="entry name" value="RECEPTOR-LIKE SERINE/THREONINE-PROTEIN KINASE SD1-8"/>
    <property type="match status" value="1"/>
</dbReference>
<dbReference type="GO" id="GO:0004674">
    <property type="term" value="F:protein serine/threonine kinase activity"/>
    <property type="evidence" value="ECO:0007669"/>
    <property type="project" value="UniProtKB-KW"/>
</dbReference>
<dbReference type="GO" id="GO:0005524">
    <property type="term" value="F:ATP binding"/>
    <property type="evidence" value="ECO:0007669"/>
    <property type="project" value="UniProtKB-UniRule"/>
</dbReference>
<feature type="domain" description="Gnk2-homologous" evidence="21">
    <location>
        <begin position="29"/>
        <end position="133"/>
    </location>
</feature>
<feature type="chain" id="PRO_5042957196" description="Cysteine-rich receptor-like protein kinase 10" evidence="19">
    <location>
        <begin position="26"/>
        <end position="628"/>
    </location>
</feature>
<evidence type="ECO:0000313" key="22">
    <source>
        <dbReference type="EMBL" id="KAK4588156.1"/>
    </source>
</evidence>
<dbReference type="SUPFAM" id="SSF56112">
    <property type="entry name" value="Protein kinase-like (PK-like)"/>
    <property type="match status" value="1"/>
</dbReference>
<keyword evidence="9" id="KW-0418">Kinase</keyword>
<evidence type="ECO:0000256" key="18">
    <source>
        <dbReference type="SAM" id="Phobius"/>
    </source>
</evidence>
<keyword evidence="6 19" id="KW-0732">Signal</keyword>
<feature type="signal peptide" evidence="19">
    <location>
        <begin position="1"/>
        <end position="25"/>
    </location>
</feature>
<keyword evidence="2" id="KW-0723">Serine/threonine-protein kinase</keyword>
<dbReference type="FunFam" id="3.30.430.20:FF:000012">
    <property type="entry name" value="Cysteine-rich receptor-like protein kinase 25"/>
    <property type="match status" value="1"/>
</dbReference>
<dbReference type="PANTHER" id="PTHR27002:SF1050">
    <property type="entry name" value="CYSTEINE-RICH RECEPTOR-LIKE PROTEIN KINASE 5"/>
    <property type="match status" value="1"/>
</dbReference>